<dbReference type="AlphaFoldDB" id="A0ABD1S8N5"/>
<dbReference type="EMBL" id="JBFOLK010000007">
    <property type="protein sequence ID" value="KAL2497036.1"/>
    <property type="molecule type" value="Genomic_DNA"/>
</dbReference>
<dbReference type="GO" id="GO:0008483">
    <property type="term" value="F:transaminase activity"/>
    <property type="evidence" value="ECO:0007669"/>
    <property type="project" value="UniProtKB-KW"/>
</dbReference>
<sequence>MAKFKGFLFGVFFVGSIALNIFFLTNNLYVGHVNKQQLSWSQRAAAEAEAVASVSCSGHGITYLDGLFLDEKPVCECNSCYGGPTCSHFLPDCVADADSGDPLFLEPFWMQHAESSAVLVAGWHRMSYVFADQSYMSQVLQNHILKVHSIARNAITKGKYLVFGGGSTQLLSAAVFALSLNSSSLARVVAASPYYPVYKTQTDFFETAHFEFQGDAWPFKKGSSTGSSVNAIYDHAYYWPHFTAIPAPADEDVMIFTISKLTGHAGSRFGWALVKDEDWVFEREQDARACQRGQRSPTGRAKNPTKVDTSGPAPAFPRRVLRPTSGRPPPTGPPTEMHERARNRDACRSMALGIRHTQQDLLAIANCVGGAVPECSPELENSARAGNKRGKFPDGGHERARDRAACRSIGLGIRCTLQRRARNCSPFGRRDTLSAEAQKLAARVASGSGAAWLLGARRNEQNVGTETCRVRGNVVGACCCDCRCTANLGGVPRSPANAG</sequence>
<dbReference type="Proteomes" id="UP001604336">
    <property type="component" value="Unassembled WGS sequence"/>
</dbReference>
<dbReference type="PANTHER" id="PTHR43795">
    <property type="entry name" value="BIFUNCTIONAL ASPARTATE AMINOTRANSFERASE AND GLUTAMATE/ASPARTATE-PREPHENATE AMINOTRANSFERASE-RELATED"/>
    <property type="match status" value="1"/>
</dbReference>
<keyword evidence="2 8" id="KW-0808">Transferase</keyword>
<feature type="transmembrane region" description="Helical" evidence="5">
    <location>
        <begin position="7"/>
        <end position="29"/>
    </location>
</feature>
<feature type="domain" description="Alliinase EGF-like" evidence="6">
    <location>
        <begin position="39"/>
        <end position="93"/>
    </location>
</feature>
<proteinExistence type="predicted"/>
<evidence type="ECO:0000313" key="9">
    <source>
        <dbReference type="Proteomes" id="UP001604336"/>
    </source>
</evidence>
<dbReference type="InterPro" id="IPR037029">
    <property type="entry name" value="Alliinase_N_sf"/>
</dbReference>
<organism evidence="8 9">
    <name type="scientific">Abeliophyllum distichum</name>
    <dbReference type="NCBI Taxonomy" id="126358"/>
    <lineage>
        <taxon>Eukaryota</taxon>
        <taxon>Viridiplantae</taxon>
        <taxon>Streptophyta</taxon>
        <taxon>Embryophyta</taxon>
        <taxon>Tracheophyta</taxon>
        <taxon>Spermatophyta</taxon>
        <taxon>Magnoliopsida</taxon>
        <taxon>eudicotyledons</taxon>
        <taxon>Gunneridae</taxon>
        <taxon>Pentapetalae</taxon>
        <taxon>asterids</taxon>
        <taxon>lamiids</taxon>
        <taxon>Lamiales</taxon>
        <taxon>Oleaceae</taxon>
        <taxon>Forsythieae</taxon>
        <taxon>Abeliophyllum</taxon>
    </lineage>
</organism>
<dbReference type="Pfam" id="PF04864">
    <property type="entry name" value="Alliinase_C"/>
    <property type="match status" value="1"/>
</dbReference>
<dbReference type="InterPro" id="IPR015424">
    <property type="entry name" value="PyrdxlP-dep_Trfase"/>
</dbReference>
<feature type="region of interest" description="Disordered" evidence="4">
    <location>
        <begin position="288"/>
        <end position="340"/>
    </location>
</feature>
<dbReference type="InterPro" id="IPR015421">
    <property type="entry name" value="PyrdxlP-dep_Trfase_major"/>
</dbReference>
<keyword evidence="5" id="KW-0472">Membrane</keyword>
<evidence type="ECO:0000256" key="5">
    <source>
        <dbReference type="SAM" id="Phobius"/>
    </source>
</evidence>
<protein>
    <submittedName>
        <fullName evidence="8">Tryptophan aminotransferase-related protein 4</fullName>
    </submittedName>
</protein>
<evidence type="ECO:0000256" key="4">
    <source>
        <dbReference type="SAM" id="MobiDB-lite"/>
    </source>
</evidence>
<evidence type="ECO:0000259" key="7">
    <source>
        <dbReference type="Pfam" id="PF04864"/>
    </source>
</evidence>
<evidence type="ECO:0000256" key="1">
    <source>
        <dbReference type="ARBA" id="ARBA00001933"/>
    </source>
</evidence>
<keyword evidence="3" id="KW-0663">Pyridoxal phosphate</keyword>
<dbReference type="InterPro" id="IPR050478">
    <property type="entry name" value="Ethylene_sulfur-biosynth"/>
</dbReference>
<comment type="caution">
    <text evidence="8">The sequence shown here is derived from an EMBL/GenBank/DDBJ whole genome shotgun (WGS) entry which is preliminary data.</text>
</comment>
<dbReference type="Pfam" id="PF04863">
    <property type="entry name" value="EGF_alliinase"/>
    <property type="match status" value="1"/>
</dbReference>
<evidence type="ECO:0000256" key="3">
    <source>
        <dbReference type="ARBA" id="ARBA00022898"/>
    </source>
</evidence>
<accession>A0ABD1S8N5</accession>
<reference evidence="9" key="1">
    <citation type="submission" date="2024-07" db="EMBL/GenBank/DDBJ databases">
        <title>Two chromosome-level genome assemblies of Korean endemic species Abeliophyllum distichum and Forsythia ovata (Oleaceae).</title>
        <authorList>
            <person name="Jang H."/>
        </authorList>
    </citation>
    <scope>NUCLEOTIDE SEQUENCE [LARGE SCALE GENOMIC DNA]</scope>
</reference>
<comment type="cofactor">
    <cofactor evidence="1">
        <name>pyridoxal 5'-phosphate</name>
        <dbReference type="ChEBI" id="CHEBI:597326"/>
    </cofactor>
</comment>
<dbReference type="SUPFAM" id="SSF53383">
    <property type="entry name" value="PLP-dependent transferases"/>
    <property type="match status" value="1"/>
</dbReference>
<dbReference type="InterPro" id="IPR006947">
    <property type="entry name" value="EGF_alliinase"/>
</dbReference>
<gene>
    <name evidence="8" type="ORF">Adt_22586</name>
</gene>
<dbReference type="InterPro" id="IPR006948">
    <property type="entry name" value="Alliinase_C"/>
</dbReference>
<evidence type="ECO:0000259" key="6">
    <source>
        <dbReference type="Pfam" id="PF04863"/>
    </source>
</evidence>
<keyword evidence="5" id="KW-1133">Transmembrane helix</keyword>
<keyword evidence="2 8" id="KW-0032">Aminotransferase</keyword>
<name>A0ABD1S8N5_9LAMI</name>
<evidence type="ECO:0000313" key="8">
    <source>
        <dbReference type="EMBL" id="KAL2497036.1"/>
    </source>
</evidence>
<keyword evidence="5" id="KW-0812">Transmembrane</keyword>
<feature type="domain" description="Alliinase C-terminal" evidence="7">
    <location>
        <begin position="95"/>
        <end position="226"/>
    </location>
</feature>
<dbReference type="Gene3D" id="2.10.25.30">
    <property type="entry name" value="EGF-like, alliinase"/>
    <property type="match status" value="1"/>
</dbReference>
<evidence type="ECO:0000256" key="2">
    <source>
        <dbReference type="ARBA" id="ARBA00022576"/>
    </source>
</evidence>
<keyword evidence="9" id="KW-1185">Reference proteome</keyword>
<dbReference type="Gene3D" id="3.40.640.10">
    <property type="entry name" value="Type I PLP-dependent aspartate aminotransferase-like (Major domain)"/>
    <property type="match status" value="2"/>
</dbReference>
<dbReference type="PANTHER" id="PTHR43795:SF20">
    <property type="entry name" value="TRYPTOPHAN AMINOTRANSFERASE-RELATED PROTEIN 3"/>
    <property type="match status" value="1"/>
</dbReference>